<reference evidence="2" key="2">
    <citation type="submission" date="2021-02" db="EMBL/GenBank/DDBJ databases">
        <authorList>
            <person name="Kimball J.A."/>
            <person name="Haas M.W."/>
            <person name="Macchietto M."/>
            <person name="Kono T."/>
            <person name="Duquette J."/>
            <person name="Shao M."/>
        </authorList>
    </citation>
    <scope>NUCLEOTIDE SEQUENCE</scope>
    <source>
        <tissue evidence="2">Fresh leaf tissue</tissue>
    </source>
</reference>
<evidence type="ECO:0000313" key="2">
    <source>
        <dbReference type="EMBL" id="KAG8095140.1"/>
    </source>
</evidence>
<keyword evidence="3" id="KW-1185">Reference proteome</keyword>
<dbReference type="EMBL" id="JAAALK010000080">
    <property type="protein sequence ID" value="KAG8095140.1"/>
    <property type="molecule type" value="Genomic_DNA"/>
</dbReference>
<dbReference type="AlphaFoldDB" id="A0A8J6BWP8"/>
<comment type="caution">
    <text evidence="2">The sequence shown here is derived from an EMBL/GenBank/DDBJ whole genome shotgun (WGS) entry which is preliminary data.</text>
</comment>
<evidence type="ECO:0000256" key="1">
    <source>
        <dbReference type="SAM" id="MobiDB-lite"/>
    </source>
</evidence>
<feature type="compositionally biased region" description="Pro residues" evidence="1">
    <location>
        <begin position="1"/>
        <end position="20"/>
    </location>
</feature>
<proteinExistence type="predicted"/>
<protein>
    <submittedName>
        <fullName evidence="2">Uncharacterized protein</fullName>
    </submittedName>
</protein>
<organism evidence="2 3">
    <name type="scientific">Zizania palustris</name>
    <name type="common">Northern wild rice</name>
    <dbReference type="NCBI Taxonomy" id="103762"/>
    <lineage>
        <taxon>Eukaryota</taxon>
        <taxon>Viridiplantae</taxon>
        <taxon>Streptophyta</taxon>
        <taxon>Embryophyta</taxon>
        <taxon>Tracheophyta</taxon>
        <taxon>Spermatophyta</taxon>
        <taxon>Magnoliopsida</taxon>
        <taxon>Liliopsida</taxon>
        <taxon>Poales</taxon>
        <taxon>Poaceae</taxon>
        <taxon>BOP clade</taxon>
        <taxon>Oryzoideae</taxon>
        <taxon>Oryzeae</taxon>
        <taxon>Zizaniinae</taxon>
        <taxon>Zizania</taxon>
    </lineage>
</organism>
<gene>
    <name evidence="2" type="ORF">GUJ93_ZPchr0012g18928</name>
</gene>
<dbReference type="Proteomes" id="UP000729402">
    <property type="component" value="Unassembled WGS sequence"/>
</dbReference>
<accession>A0A8J6BWP8</accession>
<reference evidence="2" key="1">
    <citation type="journal article" date="2021" name="bioRxiv">
        <title>Whole Genome Assembly and Annotation of Northern Wild Rice, Zizania palustris L., Supports a Whole Genome Duplication in the Zizania Genus.</title>
        <authorList>
            <person name="Haas M."/>
            <person name="Kono T."/>
            <person name="Macchietto M."/>
            <person name="Millas R."/>
            <person name="McGilp L."/>
            <person name="Shao M."/>
            <person name="Duquette J."/>
            <person name="Hirsch C.N."/>
            <person name="Kimball J."/>
        </authorList>
    </citation>
    <scope>NUCLEOTIDE SEQUENCE</scope>
    <source>
        <tissue evidence="2">Fresh leaf tissue</tissue>
    </source>
</reference>
<sequence>MTAPSPYPSSPKPFPSPSLPTPTDDDLEDTCSRRLLLATDVAMGLKLRRLATTLVSPFHGLEVGGAGQGVTSAWACGGVGAEKDGAGEVARVEGRRRKHVLACPHL</sequence>
<evidence type="ECO:0000313" key="3">
    <source>
        <dbReference type="Proteomes" id="UP000729402"/>
    </source>
</evidence>
<name>A0A8J6BWP8_ZIZPA</name>
<feature type="region of interest" description="Disordered" evidence="1">
    <location>
        <begin position="1"/>
        <end position="27"/>
    </location>
</feature>